<dbReference type="OrthoDB" id="5295180at2"/>
<name>A0A840G7P0_RHOTE</name>
<comment type="caution">
    <text evidence="2">The sequence shown here is derived from an EMBL/GenBank/DDBJ whole genome shotgun (WGS) entry which is preliminary data.</text>
</comment>
<dbReference type="EMBL" id="JACIGE010000003">
    <property type="protein sequence ID" value="MBB4246728.1"/>
    <property type="molecule type" value="Genomic_DNA"/>
</dbReference>
<dbReference type="Pfam" id="PF05751">
    <property type="entry name" value="FixH"/>
    <property type="match status" value="1"/>
</dbReference>
<dbReference type="AlphaFoldDB" id="A0A840G7P0"/>
<accession>A0A840G7P0</accession>
<gene>
    <name evidence="2" type="ORF">GGD90_001091</name>
</gene>
<feature type="transmembrane region" description="Helical" evidence="1">
    <location>
        <begin position="20"/>
        <end position="41"/>
    </location>
</feature>
<keyword evidence="1" id="KW-0472">Membrane</keyword>
<dbReference type="Proteomes" id="UP000587070">
    <property type="component" value="Unassembled WGS sequence"/>
</dbReference>
<organism evidence="2 3">
    <name type="scientific">Rhodocyclus tenuis</name>
    <name type="common">Rhodospirillum tenue</name>
    <dbReference type="NCBI Taxonomy" id="1066"/>
    <lineage>
        <taxon>Bacteria</taxon>
        <taxon>Pseudomonadati</taxon>
        <taxon>Pseudomonadota</taxon>
        <taxon>Betaproteobacteria</taxon>
        <taxon>Rhodocyclales</taxon>
        <taxon>Rhodocyclaceae</taxon>
        <taxon>Rhodocyclus</taxon>
    </lineage>
</organism>
<sequence>MNTACRAALARPWYRERWPWILMAGPFIVIVAGFITAWLAIRSSDGLVDDDYYKQGLAVSQRVERDQHAHDLGIRAEIVLQSAQSASEPELRVFLRGLPAYTPPNELALRIVHPTRSGLDQRVVLRAIGSGLYAARLSAPLTGRWRFALEDSTNDWRLVGEWNVSAESSLSLPAPPRSATPPITYKGK</sequence>
<evidence type="ECO:0000256" key="1">
    <source>
        <dbReference type="SAM" id="Phobius"/>
    </source>
</evidence>
<reference evidence="2 3" key="1">
    <citation type="submission" date="2020-08" db="EMBL/GenBank/DDBJ databases">
        <title>Genome sequencing of Purple Non-Sulfur Bacteria from various extreme environments.</title>
        <authorList>
            <person name="Mayer M."/>
        </authorList>
    </citation>
    <scope>NUCLEOTIDE SEQUENCE [LARGE SCALE GENOMIC DNA]</scope>
    <source>
        <strain evidence="2 3">2761</strain>
    </source>
</reference>
<evidence type="ECO:0008006" key="4">
    <source>
        <dbReference type="Google" id="ProtNLM"/>
    </source>
</evidence>
<dbReference type="InterPro" id="IPR008620">
    <property type="entry name" value="FixH"/>
</dbReference>
<evidence type="ECO:0000313" key="2">
    <source>
        <dbReference type="EMBL" id="MBB4246728.1"/>
    </source>
</evidence>
<dbReference type="RefSeq" id="WP_153115242.1">
    <property type="nucleotide sequence ID" value="NZ_JACIGE010000003.1"/>
</dbReference>
<evidence type="ECO:0000313" key="3">
    <source>
        <dbReference type="Proteomes" id="UP000587070"/>
    </source>
</evidence>
<protein>
    <recommendedName>
        <fullName evidence="4">Nitrogen fixation protein FixH</fullName>
    </recommendedName>
</protein>
<keyword evidence="1" id="KW-1133">Transmembrane helix</keyword>
<keyword evidence="1" id="KW-0812">Transmembrane</keyword>
<keyword evidence="3" id="KW-1185">Reference proteome</keyword>
<proteinExistence type="predicted"/>